<dbReference type="Proteomes" id="UP001183176">
    <property type="component" value="Unassembled WGS sequence"/>
</dbReference>
<dbReference type="GO" id="GO:0016301">
    <property type="term" value="F:kinase activity"/>
    <property type="evidence" value="ECO:0007669"/>
    <property type="project" value="UniProtKB-KW"/>
</dbReference>
<feature type="domain" description="Pyridoxamine kinase/Phosphomethylpyrimidine kinase" evidence="6">
    <location>
        <begin position="14"/>
        <end position="252"/>
    </location>
</feature>
<name>A0ABU2JAC9_9ACTN</name>
<comment type="caution">
    <text evidence="7">The sequence shown here is derived from an EMBL/GenBank/DDBJ whole genome shotgun (WGS) entry which is preliminary data.</text>
</comment>
<sequence length="271" mass="27409">MTTPKVGLTIGSSDSSGAAGIQGDIKAMASIGCYAQTVLVGVTAQNTTGVVARHTVPVEFVLTQLDTVLDDIEVDAVKVGMTWSREHIEAIGDRLANLGVPVVVDPVMVTAAGASLAGADIGAAVLKHLFPVATVVTPNVDEARLLTGIADGTPQQLAERLVQLGAPAAVVTCGGPDGGEWFADHGTSVAVSRPGHRSGAEHGAGCAHSALIVGLLAHGLPLLAAVQEATTRAAAGVRDGLVSLGRGVHPVDFLKLGEPFLFDASTTTEKP</sequence>
<reference evidence="8" key="1">
    <citation type="submission" date="2023-07" db="EMBL/GenBank/DDBJ databases">
        <title>30 novel species of actinomycetes from the DSMZ collection.</title>
        <authorList>
            <person name="Nouioui I."/>
        </authorList>
    </citation>
    <scope>NUCLEOTIDE SEQUENCE [LARGE SCALE GENOMIC DNA]</scope>
    <source>
        <strain evidence="8">DSM 44399</strain>
    </source>
</reference>
<accession>A0ABU2JAC9</accession>
<evidence type="ECO:0000259" key="6">
    <source>
        <dbReference type="Pfam" id="PF08543"/>
    </source>
</evidence>
<dbReference type="SUPFAM" id="SSF53613">
    <property type="entry name" value="Ribokinase-like"/>
    <property type="match status" value="1"/>
</dbReference>
<dbReference type="RefSeq" id="WP_311423093.1">
    <property type="nucleotide sequence ID" value="NZ_JAVREH010000011.1"/>
</dbReference>
<dbReference type="InterPro" id="IPR013749">
    <property type="entry name" value="PM/HMP-P_kinase-1"/>
</dbReference>
<evidence type="ECO:0000256" key="4">
    <source>
        <dbReference type="ARBA" id="ARBA00004769"/>
    </source>
</evidence>
<dbReference type="InterPro" id="IPR004399">
    <property type="entry name" value="HMP/HMP-P_kinase_dom"/>
</dbReference>
<organism evidence="7 8">
    <name type="scientific">Jatrophihabitans lederbergiae</name>
    <dbReference type="NCBI Taxonomy" id="3075547"/>
    <lineage>
        <taxon>Bacteria</taxon>
        <taxon>Bacillati</taxon>
        <taxon>Actinomycetota</taxon>
        <taxon>Actinomycetes</taxon>
        <taxon>Jatrophihabitantales</taxon>
        <taxon>Jatrophihabitantaceae</taxon>
        <taxon>Jatrophihabitans</taxon>
    </lineage>
</organism>
<evidence type="ECO:0000256" key="5">
    <source>
        <dbReference type="ARBA" id="ARBA00022977"/>
    </source>
</evidence>
<comment type="pathway">
    <text evidence="4">Cofactor biosynthesis; thiamine diphosphate biosynthesis; 4-amino-2-methyl-5-diphosphomethylpyrimidine from 5-amino-1-(5-phospho-D-ribosyl)imidazole: step 3/3.</text>
</comment>
<dbReference type="Gene3D" id="3.40.1190.20">
    <property type="match status" value="1"/>
</dbReference>
<dbReference type="PANTHER" id="PTHR20858">
    <property type="entry name" value="PHOSPHOMETHYLPYRIMIDINE KINASE"/>
    <property type="match status" value="1"/>
</dbReference>
<comment type="function">
    <text evidence="3">Catalyzes the phosphorylation of hydroxymethylpyrimidine phosphate (HMP-P) to HMP-PP, and of HMP to HMP-P.</text>
</comment>
<evidence type="ECO:0000313" key="8">
    <source>
        <dbReference type="Proteomes" id="UP001183176"/>
    </source>
</evidence>
<keyword evidence="7" id="KW-0808">Transferase</keyword>
<dbReference type="CDD" id="cd01169">
    <property type="entry name" value="HMPP_kinase"/>
    <property type="match status" value="1"/>
</dbReference>
<keyword evidence="8" id="KW-1185">Reference proteome</keyword>
<evidence type="ECO:0000256" key="2">
    <source>
        <dbReference type="ARBA" id="ARBA00000565"/>
    </source>
</evidence>
<gene>
    <name evidence="7" type="ORF">RM423_11085</name>
</gene>
<evidence type="ECO:0000256" key="1">
    <source>
        <dbReference type="ARBA" id="ARBA00000151"/>
    </source>
</evidence>
<dbReference type="EMBL" id="JAVREH010000011">
    <property type="protein sequence ID" value="MDT0261941.1"/>
    <property type="molecule type" value="Genomic_DNA"/>
</dbReference>
<comment type="catalytic activity">
    <reaction evidence="1">
        <text>4-amino-5-hydroxymethyl-2-methylpyrimidine + ATP = 4-amino-2-methyl-5-(phosphooxymethyl)pyrimidine + ADP + H(+)</text>
        <dbReference type="Rhea" id="RHEA:23096"/>
        <dbReference type="ChEBI" id="CHEBI:15378"/>
        <dbReference type="ChEBI" id="CHEBI:16892"/>
        <dbReference type="ChEBI" id="CHEBI:30616"/>
        <dbReference type="ChEBI" id="CHEBI:58354"/>
        <dbReference type="ChEBI" id="CHEBI:456216"/>
        <dbReference type="EC" id="2.7.1.49"/>
    </reaction>
</comment>
<evidence type="ECO:0000256" key="3">
    <source>
        <dbReference type="ARBA" id="ARBA00003848"/>
    </source>
</evidence>
<keyword evidence="7" id="KW-0418">Kinase</keyword>
<dbReference type="Pfam" id="PF08543">
    <property type="entry name" value="Phos_pyr_kin"/>
    <property type="match status" value="1"/>
</dbReference>
<dbReference type="InterPro" id="IPR029056">
    <property type="entry name" value="Ribokinase-like"/>
</dbReference>
<comment type="catalytic activity">
    <reaction evidence="2">
        <text>4-amino-2-methyl-5-(phosphooxymethyl)pyrimidine + ATP = 4-amino-2-methyl-5-(diphosphooxymethyl)pyrimidine + ADP</text>
        <dbReference type="Rhea" id="RHEA:19893"/>
        <dbReference type="ChEBI" id="CHEBI:30616"/>
        <dbReference type="ChEBI" id="CHEBI:57841"/>
        <dbReference type="ChEBI" id="CHEBI:58354"/>
        <dbReference type="ChEBI" id="CHEBI:456216"/>
        <dbReference type="EC" id="2.7.4.7"/>
    </reaction>
</comment>
<evidence type="ECO:0000313" key="7">
    <source>
        <dbReference type="EMBL" id="MDT0261941.1"/>
    </source>
</evidence>
<dbReference type="PANTHER" id="PTHR20858:SF17">
    <property type="entry name" value="HYDROXYMETHYLPYRIMIDINE_PHOSPHOMETHYLPYRIMIDINE KINASE THI20-RELATED"/>
    <property type="match status" value="1"/>
</dbReference>
<proteinExistence type="predicted"/>
<keyword evidence="5" id="KW-0784">Thiamine biosynthesis</keyword>
<protein>
    <submittedName>
        <fullName evidence="7">Bifunctional hydroxymethylpyrimidine kinase/phosphomethylpyrimidine kinase</fullName>
    </submittedName>
</protein>